<organism evidence="1 2">
    <name type="scientific">Aurantiacibacter xanthus</name>
    <dbReference type="NCBI Taxonomy" id="1784712"/>
    <lineage>
        <taxon>Bacteria</taxon>
        <taxon>Pseudomonadati</taxon>
        <taxon>Pseudomonadota</taxon>
        <taxon>Alphaproteobacteria</taxon>
        <taxon>Sphingomonadales</taxon>
        <taxon>Erythrobacteraceae</taxon>
        <taxon>Aurantiacibacter</taxon>
    </lineage>
</organism>
<evidence type="ECO:0000313" key="1">
    <source>
        <dbReference type="EMBL" id="RIV83489.1"/>
    </source>
</evidence>
<accession>A0A3A1P6D8</accession>
<dbReference type="AlphaFoldDB" id="A0A3A1P6D8"/>
<dbReference type="Pfam" id="PF13211">
    <property type="entry name" value="DUF4019"/>
    <property type="match status" value="1"/>
</dbReference>
<dbReference type="InterPro" id="IPR025091">
    <property type="entry name" value="DUF4019"/>
</dbReference>
<dbReference type="OrthoDB" id="7193436at2"/>
<sequence>MLSVDFPPTPERYSSVKFRTDFANRTGVVETMTLVREDGVWHVVGIFMS</sequence>
<protein>
    <submittedName>
        <fullName evidence="1">DUF4019 domain-containing protein</fullName>
    </submittedName>
</protein>
<comment type="caution">
    <text evidence="1">The sequence shown here is derived from an EMBL/GenBank/DDBJ whole genome shotgun (WGS) entry which is preliminary data.</text>
</comment>
<keyword evidence="2" id="KW-1185">Reference proteome</keyword>
<dbReference type="Proteomes" id="UP000265366">
    <property type="component" value="Unassembled WGS sequence"/>
</dbReference>
<gene>
    <name evidence="1" type="ORF">D2V17_12915</name>
</gene>
<evidence type="ECO:0000313" key="2">
    <source>
        <dbReference type="Proteomes" id="UP000265366"/>
    </source>
</evidence>
<dbReference type="EMBL" id="QXFM01000112">
    <property type="protein sequence ID" value="RIV83489.1"/>
    <property type="molecule type" value="Genomic_DNA"/>
</dbReference>
<reference evidence="1 2" key="1">
    <citation type="submission" date="2018-08" db="EMBL/GenBank/DDBJ databases">
        <title>Erythrobacter zhengii sp.nov., a bacterium isolated from deep-sea sediment.</title>
        <authorList>
            <person name="Fang C."/>
            <person name="Wu Y.-H."/>
            <person name="Sun C."/>
            <person name="Wang H."/>
            <person name="Cheng H."/>
            <person name="Meng F.-X."/>
            <person name="Wang C.-S."/>
            <person name="Xu X.-W."/>
        </authorList>
    </citation>
    <scope>NUCLEOTIDE SEQUENCE [LARGE SCALE GENOMIC DNA]</scope>
    <source>
        <strain evidence="1 2">CCTCC AB 2015396</strain>
    </source>
</reference>
<name>A0A3A1P6D8_9SPHN</name>
<proteinExistence type="predicted"/>